<evidence type="ECO:0000313" key="4">
    <source>
        <dbReference type="Proteomes" id="UP001595872"/>
    </source>
</evidence>
<reference evidence="4" key="1">
    <citation type="journal article" date="2019" name="Int. J. Syst. Evol. Microbiol.">
        <title>The Global Catalogue of Microorganisms (GCM) 10K type strain sequencing project: providing services to taxonomists for standard genome sequencing and annotation.</title>
        <authorList>
            <consortium name="The Broad Institute Genomics Platform"/>
            <consortium name="The Broad Institute Genome Sequencing Center for Infectious Disease"/>
            <person name="Wu L."/>
            <person name="Ma J."/>
        </authorList>
    </citation>
    <scope>NUCLEOTIDE SEQUENCE [LARGE SCALE GENOMIC DNA]</scope>
    <source>
        <strain evidence="4">KLKA75</strain>
    </source>
</reference>
<keyword evidence="4" id="KW-1185">Reference proteome</keyword>
<protein>
    <submittedName>
        <fullName evidence="3">Uncharacterized protein</fullName>
    </submittedName>
</protein>
<accession>A0ABV9UCX7</accession>
<name>A0ABV9UCX7_9ACTN</name>
<dbReference type="RefSeq" id="WP_378264269.1">
    <property type="nucleotide sequence ID" value="NZ_JBHSIT010000017.1"/>
</dbReference>
<feature type="compositionally biased region" description="Low complexity" evidence="1">
    <location>
        <begin position="104"/>
        <end position="114"/>
    </location>
</feature>
<keyword evidence="2" id="KW-1133">Transmembrane helix</keyword>
<gene>
    <name evidence="3" type="ORF">ACFPCY_39245</name>
</gene>
<dbReference type="EMBL" id="JBHSIT010000017">
    <property type="protein sequence ID" value="MFC4913388.1"/>
    <property type="molecule type" value="Genomic_DNA"/>
</dbReference>
<feature type="region of interest" description="Disordered" evidence="1">
    <location>
        <begin position="101"/>
        <end position="123"/>
    </location>
</feature>
<evidence type="ECO:0000256" key="2">
    <source>
        <dbReference type="SAM" id="Phobius"/>
    </source>
</evidence>
<keyword evidence="2" id="KW-0812">Transmembrane</keyword>
<organism evidence="3 4">
    <name type="scientific">Actinomadura gamaensis</name>
    <dbReference type="NCBI Taxonomy" id="1763541"/>
    <lineage>
        <taxon>Bacteria</taxon>
        <taxon>Bacillati</taxon>
        <taxon>Actinomycetota</taxon>
        <taxon>Actinomycetes</taxon>
        <taxon>Streptosporangiales</taxon>
        <taxon>Thermomonosporaceae</taxon>
        <taxon>Actinomadura</taxon>
    </lineage>
</organism>
<proteinExistence type="predicted"/>
<feature type="region of interest" description="Disordered" evidence="1">
    <location>
        <begin position="248"/>
        <end position="289"/>
    </location>
</feature>
<evidence type="ECO:0000313" key="3">
    <source>
        <dbReference type="EMBL" id="MFC4913388.1"/>
    </source>
</evidence>
<comment type="caution">
    <text evidence="3">The sequence shown here is derived from an EMBL/GenBank/DDBJ whole genome shotgun (WGS) entry which is preliminary data.</text>
</comment>
<feature type="transmembrane region" description="Helical" evidence="2">
    <location>
        <begin position="42"/>
        <end position="63"/>
    </location>
</feature>
<sequence length="289" mass="30525">MESKVEEMLARRIAELADEAHPLSVGPDELARRVRRRRRTRNATVVVVAGAAAATAVGIPQIWAATRPSGHPGTATGSASPDIMIAAAPPPGVAAPPKYCGAARRTTPTTPDPRQSAPPDQAALDRAARTIENVVGGGKEITKNGRRPGPLERWYAGVAIDNAWRKVIVYRLPNDRFDTAVCGAVHDVTVEIRGAYRNEADAGHIVTRIMAQPKQPTFEIFGGGPLPDGRIEVYTDHPAEATRALAAYGPGITARQASRPQPLQGSDPGSSPDTPRTGIGTVTPQTTPS</sequence>
<keyword evidence="2" id="KW-0472">Membrane</keyword>
<evidence type="ECO:0000256" key="1">
    <source>
        <dbReference type="SAM" id="MobiDB-lite"/>
    </source>
</evidence>
<dbReference type="Proteomes" id="UP001595872">
    <property type="component" value="Unassembled WGS sequence"/>
</dbReference>
<feature type="compositionally biased region" description="Polar residues" evidence="1">
    <location>
        <begin position="255"/>
        <end position="289"/>
    </location>
</feature>